<gene>
    <name evidence="2" type="ORF">C8E99_2687</name>
</gene>
<dbReference type="Proteomes" id="UP000256727">
    <property type="component" value="Unassembled WGS sequence"/>
</dbReference>
<feature type="region of interest" description="Disordered" evidence="1">
    <location>
        <begin position="1"/>
        <end position="67"/>
    </location>
</feature>
<dbReference type="RefSeq" id="WP_115932702.1">
    <property type="nucleotide sequence ID" value="NZ_QREH01000001.1"/>
</dbReference>
<feature type="compositionally biased region" description="Low complexity" evidence="1">
    <location>
        <begin position="1"/>
        <end position="26"/>
    </location>
</feature>
<name>A0A3D9LEF6_9MICC</name>
<sequence length="67" mass="6988">MSDPKAGPGTSTTPSTATAEATSTHAEVADQLMADAKKAQARHDQDDARADDWGKASFPASDPPQNY</sequence>
<feature type="compositionally biased region" description="Basic and acidic residues" evidence="1">
    <location>
        <begin position="35"/>
        <end position="54"/>
    </location>
</feature>
<proteinExistence type="predicted"/>
<evidence type="ECO:0000256" key="1">
    <source>
        <dbReference type="SAM" id="MobiDB-lite"/>
    </source>
</evidence>
<protein>
    <submittedName>
        <fullName evidence="2">Uncharacterized protein</fullName>
    </submittedName>
</protein>
<reference evidence="2 3" key="1">
    <citation type="submission" date="2018-07" db="EMBL/GenBank/DDBJ databases">
        <title>Sequencing the genomes of 1000 actinobacteria strains.</title>
        <authorList>
            <person name="Klenk H.-P."/>
        </authorList>
    </citation>
    <scope>NUCLEOTIDE SEQUENCE [LARGE SCALE GENOMIC DNA]</scope>
    <source>
        <strain evidence="2 3">DSM 14442</strain>
    </source>
</reference>
<keyword evidence="3" id="KW-1185">Reference proteome</keyword>
<organism evidence="2 3">
    <name type="scientific">Citricoccus muralis</name>
    <dbReference type="NCBI Taxonomy" id="169134"/>
    <lineage>
        <taxon>Bacteria</taxon>
        <taxon>Bacillati</taxon>
        <taxon>Actinomycetota</taxon>
        <taxon>Actinomycetes</taxon>
        <taxon>Micrococcales</taxon>
        <taxon>Micrococcaceae</taxon>
        <taxon>Citricoccus</taxon>
    </lineage>
</organism>
<accession>A0A3D9LEF6</accession>
<comment type="caution">
    <text evidence="2">The sequence shown here is derived from an EMBL/GenBank/DDBJ whole genome shotgun (WGS) entry which is preliminary data.</text>
</comment>
<dbReference type="EMBL" id="QREH01000001">
    <property type="protein sequence ID" value="REE04831.1"/>
    <property type="molecule type" value="Genomic_DNA"/>
</dbReference>
<evidence type="ECO:0000313" key="2">
    <source>
        <dbReference type="EMBL" id="REE04831.1"/>
    </source>
</evidence>
<dbReference type="AlphaFoldDB" id="A0A3D9LEF6"/>
<evidence type="ECO:0000313" key="3">
    <source>
        <dbReference type="Proteomes" id="UP000256727"/>
    </source>
</evidence>